<dbReference type="Proteomes" id="UP000243978">
    <property type="component" value="Unassembled WGS sequence"/>
</dbReference>
<evidence type="ECO:0000313" key="2">
    <source>
        <dbReference type="EMBL" id="PTX54419.1"/>
    </source>
</evidence>
<dbReference type="AlphaFoldDB" id="A0A2T6BED0"/>
<keyword evidence="1" id="KW-0812">Transmembrane</keyword>
<dbReference type="RefSeq" id="WP_107846751.1">
    <property type="nucleotide sequence ID" value="NZ_QBKS01000002.1"/>
</dbReference>
<protein>
    <recommendedName>
        <fullName evidence="4">PH (Pleckstrin Homology) domain-containing protein</fullName>
    </recommendedName>
</protein>
<name>A0A2T6BED0_9RHOB</name>
<accession>A0A2T6BED0</accession>
<reference evidence="2 3" key="1">
    <citation type="submission" date="2018-04" db="EMBL/GenBank/DDBJ databases">
        <title>Genomic Encyclopedia of Archaeal and Bacterial Type Strains, Phase II (KMG-II): from individual species to whole genera.</title>
        <authorList>
            <person name="Goeker M."/>
        </authorList>
    </citation>
    <scope>NUCLEOTIDE SEQUENCE [LARGE SCALE GENOMIC DNA]</scope>
    <source>
        <strain evidence="2 3">DSM 100977</strain>
    </source>
</reference>
<organism evidence="2 3">
    <name type="scientific">Litoreibacter ponti</name>
    <dbReference type="NCBI Taxonomy" id="1510457"/>
    <lineage>
        <taxon>Bacteria</taxon>
        <taxon>Pseudomonadati</taxon>
        <taxon>Pseudomonadota</taxon>
        <taxon>Alphaproteobacteria</taxon>
        <taxon>Rhodobacterales</taxon>
        <taxon>Roseobacteraceae</taxon>
        <taxon>Litoreibacter</taxon>
    </lineage>
</organism>
<keyword evidence="3" id="KW-1185">Reference proteome</keyword>
<proteinExistence type="predicted"/>
<evidence type="ECO:0000313" key="3">
    <source>
        <dbReference type="Proteomes" id="UP000243978"/>
    </source>
</evidence>
<keyword evidence="1" id="KW-0472">Membrane</keyword>
<evidence type="ECO:0000256" key="1">
    <source>
        <dbReference type="SAM" id="Phobius"/>
    </source>
</evidence>
<feature type="transmembrane region" description="Helical" evidence="1">
    <location>
        <begin position="21"/>
        <end position="40"/>
    </location>
</feature>
<comment type="caution">
    <text evidence="2">The sequence shown here is derived from an EMBL/GenBank/DDBJ whole genome shotgun (WGS) entry which is preliminary data.</text>
</comment>
<feature type="transmembrane region" description="Helical" evidence="1">
    <location>
        <begin position="46"/>
        <end position="64"/>
    </location>
</feature>
<sequence>MRITRNIPAQLIVEHKPLGPLAIAAVGAFICSVMWSGRMFQGSQDAYYWLAAAGACAVAMLFFARRRQTMFLRDEGQVVLRLRTVFGHTEEVRPLSDALMTIVEERMNQDMELKMRLLLLWREGSGFEPYPLALDFETPVGHKEEAAEINAWLDAATRHG</sequence>
<evidence type="ECO:0008006" key="4">
    <source>
        <dbReference type="Google" id="ProtNLM"/>
    </source>
</evidence>
<dbReference type="OrthoDB" id="7728331at2"/>
<dbReference type="EMBL" id="QBKS01000002">
    <property type="protein sequence ID" value="PTX54419.1"/>
    <property type="molecule type" value="Genomic_DNA"/>
</dbReference>
<keyword evidence="1" id="KW-1133">Transmembrane helix</keyword>
<gene>
    <name evidence="2" type="ORF">C8N43_3233</name>
</gene>